<organism evidence="3 4">
    <name type="scientific">Actinophytocola glycyrrhizae</name>
    <dbReference type="NCBI Taxonomy" id="2044873"/>
    <lineage>
        <taxon>Bacteria</taxon>
        <taxon>Bacillati</taxon>
        <taxon>Actinomycetota</taxon>
        <taxon>Actinomycetes</taxon>
        <taxon>Pseudonocardiales</taxon>
        <taxon>Pseudonocardiaceae</taxon>
    </lineage>
</organism>
<sequence>MSRHQKERRARRRLTIAVVAATALIGTSVTVGILGSASAGEENQVAEELCVSRDQNGEQQSNLPQEDQNAGQEQGAGGQGQDEQNPEEQPDEQQSDEQNPEEQPDQTYGLTAPQAAHPDNPASGDGSNQDGGDQDGGGQDGGDQDGGDQDGGGQDGGGQDGGNQDGEDPDDGDGGNQDGDDQAQCVGPFPEDFVDITTVEPNVVTPEPGEDASTGTFVSACGNNEDLHQNNDNIVIAPGTPNGAEHLHDYVGNVDTTFASTEESLAAAETTCDNGDQSTYFWPILRNREAGDGFDQPSVKDENNIGEPVLPAEVLVEWRGNATTQVVAAPRFLRLFSGDAKTITNGLGNARPTYTCTGFEDRLIDKYPLCPEGSNVVSIHDYPGCWDGENVDSANHRDHLAFADEETGACPEGTVAIPQLRVTLLYGDNLNNVAQGFAVDGFFTEEHDPASDHAGAINVMSEELMAEAVDVINSGEQP</sequence>
<gene>
    <name evidence="3" type="ORF">ACFPCV_27820</name>
</gene>
<dbReference type="InterPro" id="IPR018535">
    <property type="entry name" value="DUF1996"/>
</dbReference>
<dbReference type="RefSeq" id="WP_378059308.1">
    <property type="nucleotide sequence ID" value="NZ_JBHSIS010000017.1"/>
</dbReference>
<dbReference type="PANTHER" id="PTHR43662">
    <property type="match status" value="1"/>
</dbReference>
<name>A0ABV9S8Z5_9PSEU</name>
<protein>
    <submittedName>
        <fullName evidence="3">DUF1996 domain-containing protein</fullName>
    </submittedName>
</protein>
<dbReference type="PANTHER" id="PTHR43662:SF3">
    <property type="entry name" value="DOMAIN PROTEIN, PUTATIVE (AFU_ORTHOLOGUE AFUA_6G11970)-RELATED"/>
    <property type="match status" value="1"/>
</dbReference>
<feature type="compositionally biased region" description="Polar residues" evidence="1">
    <location>
        <begin position="53"/>
        <end position="64"/>
    </location>
</feature>
<proteinExistence type="predicted"/>
<keyword evidence="4" id="KW-1185">Reference proteome</keyword>
<comment type="caution">
    <text evidence="3">The sequence shown here is derived from an EMBL/GenBank/DDBJ whole genome shotgun (WGS) entry which is preliminary data.</text>
</comment>
<accession>A0ABV9S8Z5</accession>
<evidence type="ECO:0000313" key="3">
    <source>
        <dbReference type="EMBL" id="MFC4857323.1"/>
    </source>
</evidence>
<dbReference type="Pfam" id="PF09362">
    <property type="entry name" value="DUF1996"/>
    <property type="match status" value="1"/>
</dbReference>
<reference evidence="4" key="1">
    <citation type="journal article" date="2019" name="Int. J. Syst. Evol. Microbiol.">
        <title>The Global Catalogue of Microorganisms (GCM) 10K type strain sequencing project: providing services to taxonomists for standard genome sequencing and annotation.</title>
        <authorList>
            <consortium name="The Broad Institute Genomics Platform"/>
            <consortium name="The Broad Institute Genome Sequencing Center for Infectious Disease"/>
            <person name="Wu L."/>
            <person name="Ma J."/>
        </authorList>
    </citation>
    <scope>NUCLEOTIDE SEQUENCE [LARGE SCALE GENOMIC DNA]</scope>
    <source>
        <strain evidence="4">ZS-22-S1</strain>
    </source>
</reference>
<feature type="region of interest" description="Disordered" evidence="1">
    <location>
        <begin position="39"/>
        <end position="188"/>
    </location>
</feature>
<feature type="compositionally biased region" description="Gly residues" evidence="1">
    <location>
        <begin position="149"/>
        <end position="164"/>
    </location>
</feature>
<dbReference type="EMBL" id="JBHSIS010000017">
    <property type="protein sequence ID" value="MFC4857323.1"/>
    <property type="molecule type" value="Genomic_DNA"/>
</dbReference>
<feature type="compositionally biased region" description="Acidic residues" evidence="1">
    <location>
        <begin position="165"/>
        <end position="181"/>
    </location>
</feature>
<feature type="domain" description="DUF1996" evidence="2">
    <location>
        <begin position="235"/>
        <end position="429"/>
    </location>
</feature>
<evidence type="ECO:0000259" key="2">
    <source>
        <dbReference type="Pfam" id="PF09362"/>
    </source>
</evidence>
<feature type="compositionally biased region" description="Acidic residues" evidence="1">
    <location>
        <begin position="84"/>
        <end position="104"/>
    </location>
</feature>
<evidence type="ECO:0000313" key="4">
    <source>
        <dbReference type="Proteomes" id="UP001595859"/>
    </source>
</evidence>
<dbReference type="Proteomes" id="UP001595859">
    <property type="component" value="Unassembled WGS sequence"/>
</dbReference>
<evidence type="ECO:0000256" key="1">
    <source>
        <dbReference type="SAM" id="MobiDB-lite"/>
    </source>
</evidence>